<dbReference type="EMBL" id="JAFIMR010000008">
    <property type="protein sequence ID" value="KAI1875169.1"/>
    <property type="molecule type" value="Genomic_DNA"/>
</dbReference>
<evidence type="ECO:0000313" key="3">
    <source>
        <dbReference type="Proteomes" id="UP000829685"/>
    </source>
</evidence>
<name>A0A9P9WQI3_9PEZI</name>
<dbReference type="InterPro" id="IPR048273">
    <property type="entry name" value="Luciferase"/>
</dbReference>
<dbReference type="PANTHER" id="PTHR38695:SF1">
    <property type="entry name" value="AMINO ACID PERMEASE_ SLC12A DOMAIN-CONTAINING PROTEIN"/>
    <property type="match status" value="1"/>
</dbReference>
<proteinExistence type="predicted"/>
<dbReference type="InterPro" id="IPR040841">
    <property type="entry name" value="Luciferase_dom"/>
</dbReference>
<accession>A0A9P9WQI3</accession>
<feature type="domain" description="Luciferase" evidence="1">
    <location>
        <begin position="184"/>
        <end position="251"/>
    </location>
</feature>
<dbReference type="PANTHER" id="PTHR38695">
    <property type="entry name" value="AMINO ACID PERMEASE_ SLC12A DOMAIN-CONTAINING PROTEIN"/>
    <property type="match status" value="1"/>
</dbReference>
<keyword evidence="3" id="KW-1185">Reference proteome</keyword>
<reference evidence="2" key="1">
    <citation type="submission" date="2021-03" db="EMBL/GenBank/DDBJ databases">
        <title>Revisited historic fungal species revealed as producer of novel bioactive compounds through whole genome sequencing and comparative genomics.</title>
        <authorList>
            <person name="Vignolle G.A."/>
            <person name="Hochenegger N."/>
            <person name="Mach R.L."/>
            <person name="Mach-Aigner A.R."/>
            <person name="Javad Rahimi M."/>
            <person name="Salim K.A."/>
            <person name="Chan C.M."/>
            <person name="Lim L.B.L."/>
            <person name="Cai F."/>
            <person name="Druzhinina I.S."/>
            <person name="U'Ren J.M."/>
            <person name="Derntl C."/>
        </authorList>
    </citation>
    <scope>NUCLEOTIDE SEQUENCE</scope>
    <source>
        <strain evidence="2">TUCIM 5799</strain>
    </source>
</reference>
<dbReference type="Pfam" id="PF17648">
    <property type="entry name" value="Luciferase"/>
    <property type="match status" value="1"/>
</dbReference>
<gene>
    <name evidence="2" type="ORF">JX265_004227</name>
</gene>
<protein>
    <recommendedName>
        <fullName evidence="1">Luciferase domain-containing protein</fullName>
    </recommendedName>
</protein>
<evidence type="ECO:0000313" key="2">
    <source>
        <dbReference type="EMBL" id="KAI1875169.1"/>
    </source>
</evidence>
<comment type="caution">
    <text evidence="2">The sequence shown here is derived from an EMBL/GenBank/DDBJ whole genome shotgun (WGS) entry which is preliminary data.</text>
</comment>
<sequence>MSGVSLQQILDQLKAGPVTKNKYSVTGLALAGGIPLLSYAISSYRGWRALGRGGLPPNIFGWLINVALRPLSRSDTRAPAPYTLESLEAVWGPAGRQSFFEGKLPPARSGARPEVPTYVAPQRQTTEQGAPAMLERMERYLAALTAANPSLFQSRPSGLEGPYHDAVWLADGVAVPAFLKGTKGEIMHPHDDGSTHAVLSLWDASRAIELGWAERHKLSGAVGGAIPWGYVFIYAPRNEDEFDSWKSFILAAARFNAASVGSTTVQAPDL</sequence>
<evidence type="ECO:0000259" key="1">
    <source>
        <dbReference type="Pfam" id="PF17648"/>
    </source>
</evidence>
<dbReference type="AlphaFoldDB" id="A0A9P9WQI3"/>
<organism evidence="2 3">
    <name type="scientific">Neoarthrinium moseri</name>
    <dbReference type="NCBI Taxonomy" id="1658444"/>
    <lineage>
        <taxon>Eukaryota</taxon>
        <taxon>Fungi</taxon>
        <taxon>Dikarya</taxon>
        <taxon>Ascomycota</taxon>
        <taxon>Pezizomycotina</taxon>
        <taxon>Sordariomycetes</taxon>
        <taxon>Xylariomycetidae</taxon>
        <taxon>Amphisphaeriales</taxon>
        <taxon>Apiosporaceae</taxon>
        <taxon>Neoarthrinium</taxon>
    </lineage>
</organism>
<dbReference type="Proteomes" id="UP000829685">
    <property type="component" value="Unassembled WGS sequence"/>
</dbReference>